<evidence type="ECO:0000313" key="2">
    <source>
        <dbReference type="Proteomes" id="UP001164745"/>
    </source>
</evidence>
<gene>
    <name evidence="1" type="ORF">OTJ99_002413</name>
</gene>
<dbReference type="EMBL" id="CP113864">
    <property type="protein sequence ID" value="WAM31524.1"/>
    <property type="molecule type" value="Genomic_DNA"/>
</dbReference>
<proteinExistence type="predicted"/>
<dbReference type="RefSeq" id="WP_235374909.1">
    <property type="nucleotide sequence ID" value="NZ_CP113864.1"/>
</dbReference>
<dbReference type="Proteomes" id="UP001164745">
    <property type="component" value="Chromosome"/>
</dbReference>
<evidence type="ECO:0000313" key="1">
    <source>
        <dbReference type="EMBL" id="WAM31524.1"/>
    </source>
</evidence>
<organism evidence="1 2">
    <name type="scientific">Caldicellulosiruptor naganoensis</name>
    <dbReference type="NCBI Taxonomy" id="29324"/>
    <lineage>
        <taxon>Bacteria</taxon>
        <taxon>Bacillati</taxon>
        <taxon>Bacillota</taxon>
        <taxon>Bacillota incertae sedis</taxon>
        <taxon>Caldicellulosiruptorales</taxon>
        <taxon>Caldicellulosiruptoraceae</taxon>
        <taxon>Caldicellulosiruptor</taxon>
    </lineage>
</organism>
<evidence type="ECO:0008006" key="3">
    <source>
        <dbReference type="Google" id="ProtNLM"/>
    </source>
</evidence>
<protein>
    <recommendedName>
        <fullName evidence="3">Phosphate ABC transporter substrate-binding protein</fullName>
    </recommendedName>
</protein>
<sequence>MLKKALGILLIVACVLSFSVVFADEVQLSGGSSTSPVISPIKQAAMGEL</sequence>
<accession>A0ABY7BJK6</accession>
<keyword evidence="2" id="KW-1185">Reference proteome</keyword>
<name>A0ABY7BJK6_9FIRM</name>
<reference evidence="1" key="1">
    <citation type="submission" date="2022-12" db="EMBL/GenBank/DDBJ databases">
        <authorList>
            <person name="Bing R.G."/>
            <person name="Willard D.J."/>
            <person name="Manesh M.J.H."/>
            <person name="Laemthong T."/>
            <person name="Crosby J.R."/>
            <person name="Kelly R.M."/>
        </authorList>
    </citation>
    <scope>NUCLEOTIDE SEQUENCE</scope>
    <source>
        <strain evidence="1">DSM 8991</strain>
    </source>
</reference>